<organism evidence="3 4">
    <name type="scientific">Flavobacterium endophyticum</name>
    <dbReference type="NCBI Taxonomy" id="1540163"/>
    <lineage>
        <taxon>Bacteria</taxon>
        <taxon>Pseudomonadati</taxon>
        <taxon>Bacteroidota</taxon>
        <taxon>Flavobacteriia</taxon>
        <taxon>Flavobacteriales</taxon>
        <taxon>Flavobacteriaceae</taxon>
        <taxon>Flavobacterium</taxon>
    </lineage>
</organism>
<keyword evidence="4" id="KW-1185">Reference proteome</keyword>
<evidence type="ECO:0000313" key="4">
    <source>
        <dbReference type="Proteomes" id="UP000277579"/>
    </source>
</evidence>
<dbReference type="Gene3D" id="2.180.10.10">
    <property type="entry name" value="RHS repeat-associated core"/>
    <property type="match status" value="2"/>
</dbReference>
<sequence length="2323" mass="257716">MKKIYTLAAMLGMAAIAHAQNPEIKSELPTILPPSPTAAALMKFEEVPVDNYTGTPDINIPVFSTPTRSKDIGLDISLKYHPSSAAASETASDAGLGWSLFVGGTVSRTVRGIPDEYVRTGAKTGIYRNDPADYPNPYYELAAHVDSPGTNPNQWNEFLWNAQVKGIYDTEHDLWQFNFMGYTGRFIMKKNALGQLEVMVQDLSNNLKIVNHYNTTNFTPTGFTIYDDKGYKYVFDVAETTASSENNFTTSFTGSAGGGNPSPTISYISSFQLSSVYDNNQKLLLGYTYNPSSEPMREVSVIKNTTWVTSASPSINSILDSFRSAGGGVDMQGQDAKLEPFENTSITTLTVNSKKVKRINVDGIARIYMDYESGRQDQSLTSSAYRIKSVTTKTWTDSISIKKTELFHSYKETEHNNKRMFLDRVEQSNFADTEKLAYTLYYDEPDYLNGNLIRDPWGYFTLQPNGMAGYGYRDASPNYCTADILQKMELPTGGAILFDFESNEYSSIGNTPVTNFDENPLNWNQQTIGKSFSSSGAAAIDFFTIAEAQQVIFDVAVTPISGWSFILYNSSNTAVANFVYAPVDGEAPPTQFSANLPAGSYKVRFSGHVLPLPNPFTATITANYKSRSGANKQYLFGGGVRIGRISFFDAGNVPQDYYEVPSAFIPAKEKKYDYHVFGQAAKSSGSLAFAKPIYDYSRQRALHAEFNCGGGGTCNEYDLDILYTYHSNFNNLKALRTKGSDVGYKNTTVSETGNGRTQYTYVSPMDVPEALSHYTLHYPFFPSENLDHKRGQLIKEEVFDNASKILSRTEYTYETIDEAHGNTLIGMRVYESAPCPGVYKFAYYSAYTAALASCTSNPNGFNCQYLCGAAMSFAYYEPIYEAFGWTRLIGKTTKEFFGTASTEVGTSETYAYNASNKKIASQTTTLRTGEALKTDFFYHTGNSPYSQNRISEIERIDSYRNSELLSSTKIGYSNSFAGNASWLPQTVQSSKGSNALETKIRYNSYDAYGHPLEVQQENGTKVSYVWGYNKTQPVAKIDNMAYASLPVGLIAAVQDKSDVVPYDHIAEAALLSALEDLRITATAWGGQMVGYSYRPVIGVSGVIDPKGNRTYYEYDGFGRLKLIRDHNAKILSENKYHYRTSPTDQNHIETITYKIETASSLPTPTAVQATQGITYFDGLGRPVQLRAHRQSGTGKDLVVHNSYDAIGRQTKEFLAYPSASASLAYDANAETAALSYYASAPSPVVGGFETTANPFSEKLFEASPLNRVLKQAAPGDTWAMGSGHEVKTDYLTNGLNEVKYYTAAAGALTNGYYPATLSQQSNYAIGELYKTVTKNENWTSGTPRTSEEFKDKEGRVVLKRTYVTYSIGGRTVTLPHDTYYVYDQFGNLSFVLPPLSDGSGSTQDLNGLCYQYRYDKRNRLVEKKLPGKDWEFIVYDNLDRIVATGPAYPPFPDLAYAPGWLVTKYDAFGRTAYTGWMPATVTSAERATLQAARDAQTANLNEAKASSDTTINGVTVRYTNTAWPTSGYHVLGASYYDDYDYPGAPVVPSAVEGQAVYYTLSVKPKGLPTGSWTRVLESSSLANGELSYTLYDYKARPIRIWISNYLGGYTQTDSKLDFSGKVLYTLTSHKKTVSDTELKVREDFAYTEQDRLLSHTHAVNSNPAELLYKNEYDELGQLVRKSVGGSDTTGATALQKVDYAYTVRGWLKGINNTDMLINAGGDPGDLFAFSLYYQAPIAAQPLFNGNIAEIGWRTASDDKLRRYAYAYDATNRLIGATYIKEGLMTGSYNEKIQYDKNGNITGLQRNGGLDSDSGAYIEIDNLAYTYDTQAKNRLMQVEDQSTSTQGFNNGASSTTEYGYDSSGNMTQDLNKGITDIRYNHLNLPVKILFGSEAWKIEYLYTADGRKVRKDAPYLDSGAPGGIGKMTMDYLNGFHYQGTTLKFFPTAEGYVQKTGTQYSYVYNYTDHLGNIRLSYAQDPATNALAILEENHYYPFGLKHTNYNSDLLAFQEKVPGPGIALAVPAKPSVPQFNYDYKYNGKEFQDEMGMNWYDYGARNYDPAIGRWMNIDPLAEKSRKFSPYAYVLDNPVFFIDPDGMTAEENGNQTTIDIKIDYMVDIGYGRMRAPDQVSSSTESYIYSNEAEKKITGKIKKEEPPINFFKSTLLDIDQKPFNDFFDKIREKYKTGDGFFTVYGHGDVGSILDAKNGFGWIVTAEEFDNHVSSLSPAYKNKIEKQEAFTLVLLTCSAATISKRHGNTSIAQKISLKNPNAIVIGADGYVDYAEDGSRILGISTILGAHNNKGDIVVYKNGKEINRIPASQIFKK</sequence>
<dbReference type="PANTHER" id="PTHR32305">
    <property type="match status" value="1"/>
</dbReference>
<dbReference type="InterPro" id="IPR022385">
    <property type="entry name" value="Rhs_assc_core"/>
</dbReference>
<comment type="caution">
    <text evidence="3">The sequence shown here is derived from an EMBL/GenBank/DDBJ whole genome shotgun (WGS) entry which is preliminary data.</text>
</comment>
<dbReference type="InterPro" id="IPR045619">
    <property type="entry name" value="DUF6443"/>
</dbReference>
<name>A0A495MJU6_9FLAO</name>
<reference evidence="3 4" key="1">
    <citation type="submission" date="2018-10" db="EMBL/GenBank/DDBJ databases">
        <title>Genomic Encyclopedia of Archaeal and Bacterial Type Strains, Phase II (KMG-II): from individual species to whole genera.</title>
        <authorList>
            <person name="Goeker M."/>
        </authorList>
    </citation>
    <scope>NUCLEOTIDE SEQUENCE [LARGE SCALE GENOMIC DNA]</scope>
    <source>
        <strain evidence="3 4">DSM 29537</strain>
    </source>
</reference>
<dbReference type="Pfam" id="PF20041">
    <property type="entry name" value="DUF6443"/>
    <property type="match status" value="1"/>
</dbReference>
<gene>
    <name evidence="3" type="ORF">CLV94_1303</name>
</gene>
<evidence type="ECO:0000259" key="2">
    <source>
        <dbReference type="Pfam" id="PF20041"/>
    </source>
</evidence>
<dbReference type="InterPro" id="IPR050708">
    <property type="entry name" value="T6SS_VgrG/RHS"/>
</dbReference>
<dbReference type="EMBL" id="RBLC01000001">
    <property type="protein sequence ID" value="RKS26246.1"/>
    <property type="molecule type" value="Genomic_DNA"/>
</dbReference>
<evidence type="ECO:0000313" key="3">
    <source>
        <dbReference type="EMBL" id="RKS26246.1"/>
    </source>
</evidence>
<protein>
    <submittedName>
        <fullName evidence="3">RHS repeat-associated protein</fullName>
    </submittedName>
</protein>
<proteinExistence type="predicted"/>
<dbReference type="OrthoDB" id="2972467at2"/>
<dbReference type="Proteomes" id="UP000277579">
    <property type="component" value="Unassembled WGS sequence"/>
</dbReference>
<evidence type="ECO:0000256" key="1">
    <source>
        <dbReference type="SAM" id="SignalP"/>
    </source>
</evidence>
<dbReference type="NCBIfam" id="TIGR03696">
    <property type="entry name" value="Rhs_assc_core"/>
    <property type="match status" value="1"/>
</dbReference>
<keyword evidence="1" id="KW-0732">Signal</keyword>
<dbReference type="PANTHER" id="PTHR32305:SF15">
    <property type="entry name" value="PROTEIN RHSA-RELATED"/>
    <property type="match status" value="1"/>
</dbReference>
<accession>A0A495MJU6</accession>
<feature type="chain" id="PRO_5019751566" evidence="1">
    <location>
        <begin position="20"/>
        <end position="2323"/>
    </location>
</feature>
<feature type="domain" description="DUF6443" evidence="2">
    <location>
        <begin position="1150"/>
        <end position="1292"/>
    </location>
</feature>
<feature type="signal peptide" evidence="1">
    <location>
        <begin position="1"/>
        <end position="19"/>
    </location>
</feature>